<name>A0A9P8YJG7_9PEZI</name>
<evidence type="ECO:0000313" key="1">
    <source>
        <dbReference type="EMBL" id="KAH7041028.1"/>
    </source>
</evidence>
<comment type="caution">
    <text evidence="1">The sequence shown here is derived from an EMBL/GenBank/DDBJ whole genome shotgun (WGS) entry which is preliminary data.</text>
</comment>
<dbReference type="OrthoDB" id="10034502at2759"/>
<reference evidence="1" key="1">
    <citation type="journal article" date="2021" name="Nat. Commun.">
        <title>Genetic determinants of endophytism in the Arabidopsis root mycobiome.</title>
        <authorList>
            <person name="Mesny F."/>
            <person name="Miyauchi S."/>
            <person name="Thiergart T."/>
            <person name="Pickel B."/>
            <person name="Atanasova L."/>
            <person name="Karlsson M."/>
            <person name="Huettel B."/>
            <person name="Barry K.W."/>
            <person name="Haridas S."/>
            <person name="Chen C."/>
            <person name="Bauer D."/>
            <person name="Andreopoulos W."/>
            <person name="Pangilinan J."/>
            <person name="LaButti K."/>
            <person name="Riley R."/>
            <person name="Lipzen A."/>
            <person name="Clum A."/>
            <person name="Drula E."/>
            <person name="Henrissat B."/>
            <person name="Kohler A."/>
            <person name="Grigoriev I.V."/>
            <person name="Martin F.M."/>
            <person name="Hacquard S."/>
        </authorList>
    </citation>
    <scope>NUCLEOTIDE SEQUENCE</scope>
    <source>
        <strain evidence="1">MPI-CAGE-CH-0230</strain>
    </source>
</reference>
<dbReference type="Proteomes" id="UP000756346">
    <property type="component" value="Unassembled WGS sequence"/>
</dbReference>
<keyword evidence="2" id="KW-1185">Reference proteome</keyword>
<gene>
    <name evidence="1" type="ORF">B0I36DRAFT_18393</name>
</gene>
<dbReference type="SUPFAM" id="SSF53474">
    <property type="entry name" value="alpha/beta-Hydrolases"/>
    <property type="match status" value="1"/>
</dbReference>
<dbReference type="Gene3D" id="3.40.50.1820">
    <property type="entry name" value="alpha/beta hydrolase"/>
    <property type="match status" value="1"/>
</dbReference>
<protein>
    <submittedName>
        <fullName evidence="1">Duf1749 domain-containing protein</fullName>
    </submittedName>
</protein>
<dbReference type="RefSeq" id="XP_046019083.1">
    <property type="nucleotide sequence ID" value="XM_046148761.1"/>
</dbReference>
<dbReference type="InterPro" id="IPR029058">
    <property type="entry name" value="AB_hydrolase_fold"/>
</dbReference>
<dbReference type="PANTHER" id="PTHR31591:SF7">
    <property type="entry name" value="DUF1749-DOMAIN-CONTAINING PROTEIN"/>
    <property type="match status" value="1"/>
</dbReference>
<proteinExistence type="predicted"/>
<dbReference type="EMBL" id="JAGTJQ010000001">
    <property type="protein sequence ID" value="KAH7041028.1"/>
    <property type="molecule type" value="Genomic_DNA"/>
</dbReference>
<accession>A0A9P8YJG7</accession>
<dbReference type="InterPro" id="IPR013744">
    <property type="entry name" value="SidJ"/>
</dbReference>
<sequence length="306" mass="33543">MPRSQSPFTTRVHHYRSPHTPYATAYEIGLPDAQNAYVFIGGLGDGPHTVPYPRAVAKHLESLPDLSYSVFEIRMKSSFDGWGCSSLVHDVEEISALVKYIRGLGRQKIVLNGHSTGCQDIMEYNSPVHKGKLTPVDGYILQGPVCDRAALALEIGIGKLDESVAAAKSLIENGRGLECVPRDHVPVFMRNTPISADRWHALAAVDGADNYFDPDLPQDVEQKYWESVEKPVLILHSAEDEFVPTSLDKEALVKRWMAYCSPGIASGLSGTIPGASHRVGAPEAEEWFVKTVAAFLGSLEVRDSKM</sequence>
<dbReference type="PANTHER" id="PTHR31591">
    <property type="entry name" value="UPF0613 PROTEIN PB24D3.06C"/>
    <property type="match status" value="1"/>
</dbReference>
<dbReference type="GeneID" id="70178307"/>
<organism evidence="1 2">
    <name type="scientific">Microdochium trichocladiopsis</name>
    <dbReference type="NCBI Taxonomy" id="1682393"/>
    <lineage>
        <taxon>Eukaryota</taxon>
        <taxon>Fungi</taxon>
        <taxon>Dikarya</taxon>
        <taxon>Ascomycota</taxon>
        <taxon>Pezizomycotina</taxon>
        <taxon>Sordariomycetes</taxon>
        <taxon>Xylariomycetidae</taxon>
        <taxon>Xylariales</taxon>
        <taxon>Microdochiaceae</taxon>
        <taxon>Microdochium</taxon>
    </lineage>
</organism>
<dbReference type="AlphaFoldDB" id="A0A9P8YJG7"/>
<evidence type="ECO:0000313" key="2">
    <source>
        <dbReference type="Proteomes" id="UP000756346"/>
    </source>
</evidence>
<dbReference type="Pfam" id="PF08538">
    <property type="entry name" value="DUF1749"/>
    <property type="match status" value="1"/>
</dbReference>